<protein>
    <submittedName>
        <fullName evidence="1">MBL fold metallo-hydrolase</fullName>
    </submittedName>
</protein>
<dbReference type="Pfam" id="PF13483">
    <property type="entry name" value="Lactamase_B_3"/>
    <property type="match status" value="1"/>
</dbReference>
<accession>A0A5D5AY86</accession>
<proteinExistence type="predicted"/>
<organism evidence="1 2">
    <name type="scientific">Natrialba swarupiae</name>
    <dbReference type="NCBI Taxonomy" id="2448032"/>
    <lineage>
        <taxon>Archaea</taxon>
        <taxon>Methanobacteriati</taxon>
        <taxon>Methanobacteriota</taxon>
        <taxon>Stenosarchaea group</taxon>
        <taxon>Halobacteria</taxon>
        <taxon>Halobacteriales</taxon>
        <taxon>Natrialbaceae</taxon>
        <taxon>Natrialba</taxon>
    </lineage>
</organism>
<comment type="caution">
    <text evidence="1">The sequence shown here is derived from an EMBL/GenBank/DDBJ whole genome shotgun (WGS) entry which is preliminary data.</text>
</comment>
<dbReference type="AlphaFoldDB" id="A0A5D5AY86"/>
<dbReference type="InterPro" id="IPR036866">
    <property type="entry name" value="RibonucZ/Hydroxyglut_hydro"/>
</dbReference>
<dbReference type="InterPro" id="IPR050114">
    <property type="entry name" value="UPF0173_UPF0282_UlaG_hydrolase"/>
</dbReference>
<evidence type="ECO:0000313" key="2">
    <source>
        <dbReference type="Proteomes" id="UP000324104"/>
    </source>
</evidence>
<dbReference type="EMBL" id="VTAW01000001">
    <property type="protein sequence ID" value="TYT63911.1"/>
    <property type="molecule type" value="Genomic_DNA"/>
</dbReference>
<sequence length="253" mass="27233">MTVTHDGLEVSWLGYATTRIEAPDGTVVYTDPGRYGTLDGTWAEQYGDASHPSGEAYDARDGDLVVVTHDHHYDDDGVERVASEDATVVVYEGVSAENVADGGRDVVEPESLPYDVRRIGYGDDLTVAGVDVRAVPAYNHADGPNVRDGEPLHPEGLGCGFVLTVDGVPCFWTGDSDVLEGHADLDVSLFVPSIAQNYTMDRHGAADLAEDLEPDLVVPIHYNTFPELEADSKAFAGDVASRGIPVVLDERFR</sequence>
<dbReference type="Proteomes" id="UP000324104">
    <property type="component" value="Unassembled WGS sequence"/>
</dbReference>
<keyword evidence="2" id="KW-1185">Reference proteome</keyword>
<evidence type="ECO:0000313" key="1">
    <source>
        <dbReference type="EMBL" id="TYT63911.1"/>
    </source>
</evidence>
<dbReference type="PANTHER" id="PTHR43546:SF8">
    <property type="entry name" value="METALLO-BETA-LACTAMASE DOMAIN-CONTAINING PROTEIN"/>
    <property type="match status" value="1"/>
</dbReference>
<keyword evidence="1" id="KW-0378">Hydrolase</keyword>
<dbReference type="RefSeq" id="WP_149079718.1">
    <property type="nucleotide sequence ID" value="NZ_VTAW01000001.1"/>
</dbReference>
<dbReference type="Gene3D" id="3.60.15.10">
    <property type="entry name" value="Ribonuclease Z/Hydroxyacylglutathione hydrolase-like"/>
    <property type="match status" value="1"/>
</dbReference>
<name>A0A5D5AY86_9EURY</name>
<dbReference type="PANTHER" id="PTHR43546">
    <property type="entry name" value="UPF0173 METAL-DEPENDENT HYDROLASE MJ1163-RELATED"/>
    <property type="match status" value="1"/>
</dbReference>
<dbReference type="GO" id="GO:0016787">
    <property type="term" value="F:hydrolase activity"/>
    <property type="evidence" value="ECO:0007669"/>
    <property type="project" value="UniProtKB-KW"/>
</dbReference>
<gene>
    <name evidence="1" type="ORF">FYC77_01480</name>
</gene>
<dbReference type="SUPFAM" id="SSF56281">
    <property type="entry name" value="Metallo-hydrolase/oxidoreductase"/>
    <property type="match status" value="1"/>
</dbReference>
<reference evidence="1 2" key="1">
    <citation type="submission" date="2019-08" db="EMBL/GenBank/DDBJ databases">
        <title>Archaea genome.</title>
        <authorList>
            <person name="Kajale S."/>
            <person name="Shouche Y."/>
            <person name="Deshpande N."/>
            <person name="Sharma A."/>
        </authorList>
    </citation>
    <scope>NUCLEOTIDE SEQUENCE [LARGE SCALE GENOMIC DNA]</scope>
    <source>
        <strain evidence="1 2">ESP3B_9</strain>
    </source>
</reference>